<dbReference type="Gene3D" id="3.40.630.10">
    <property type="entry name" value="Zn peptidases"/>
    <property type="match status" value="1"/>
</dbReference>
<evidence type="ECO:0000256" key="2">
    <source>
        <dbReference type="ARBA" id="ARBA00005988"/>
    </source>
</evidence>
<feature type="compositionally biased region" description="Pro residues" evidence="8">
    <location>
        <begin position="571"/>
        <end position="581"/>
    </location>
</feature>
<organism evidence="11 12">
    <name type="scientific">Thalassotalea algicola</name>
    <dbReference type="NCBI Taxonomy" id="2716224"/>
    <lineage>
        <taxon>Bacteria</taxon>
        <taxon>Pseudomonadati</taxon>
        <taxon>Pseudomonadota</taxon>
        <taxon>Gammaproteobacteria</taxon>
        <taxon>Alteromonadales</taxon>
        <taxon>Colwelliaceae</taxon>
        <taxon>Thalassotalea</taxon>
    </lineage>
</organism>
<evidence type="ECO:0000256" key="7">
    <source>
        <dbReference type="PROSITE-ProRule" id="PRU01379"/>
    </source>
</evidence>
<dbReference type="GO" id="GO:0004181">
    <property type="term" value="F:metallocarboxypeptidase activity"/>
    <property type="evidence" value="ECO:0007669"/>
    <property type="project" value="InterPro"/>
</dbReference>
<feature type="region of interest" description="Disordered" evidence="8">
    <location>
        <begin position="565"/>
        <end position="589"/>
    </location>
</feature>
<dbReference type="RefSeq" id="WP_169075078.1">
    <property type="nucleotide sequence ID" value="NZ_JABBXH010000003.1"/>
</dbReference>
<protein>
    <submittedName>
        <fullName evidence="11">Zinc carboxypeptidase</fullName>
    </submittedName>
</protein>
<gene>
    <name evidence="11" type="ORF">HII17_09165</name>
</gene>
<dbReference type="PANTHER" id="PTHR11705:SF143">
    <property type="entry name" value="SLL0236 PROTEIN"/>
    <property type="match status" value="1"/>
</dbReference>
<evidence type="ECO:0000256" key="3">
    <source>
        <dbReference type="ARBA" id="ARBA00022670"/>
    </source>
</evidence>
<evidence type="ECO:0000256" key="9">
    <source>
        <dbReference type="SAM" id="SignalP"/>
    </source>
</evidence>
<comment type="cofactor">
    <cofactor evidence="1">
        <name>Zn(2+)</name>
        <dbReference type="ChEBI" id="CHEBI:29105"/>
    </cofactor>
</comment>
<evidence type="ECO:0000256" key="6">
    <source>
        <dbReference type="ARBA" id="ARBA00023049"/>
    </source>
</evidence>
<evidence type="ECO:0000313" key="11">
    <source>
        <dbReference type="EMBL" id="NMP31731.1"/>
    </source>
</evidence>
<name>A0A7Y0Q720_9GAMM</name>
<sequence>MKTFKLGLALLVTSFTIQAVEFTYTENDNSGNNIALGFPVPLPMESLTPVDGFRTFNSLNLRHQQLAAESPYILGQQIGETFNNRAIMAYQLSDQNDTTHNGEPEGSALINGGIHAREWQTPEAVTGYMETLFAGQDDQHINQYLLENLNLVVIPVLNIDGFIQTQRFPETVTQSEAQPRDGRMRRKNMRNVDESLSTTGDNLGGIDLNRNNAPYWATNPDRSSDDVNSIVHHGSGPASEPETQALQQAAVFAGEDRLRFYTDTHSFTQVYFAPSTTNDRRNTITGRVANTMRAVNGHKYRYSPSSAGGGIGATDEYFANTYQIPSYTLEIEPADSTVEYGGFGVSHDGFILPNAEVDRMRKETAAAAVAGLYMISAQPFLQTIKLSDDSGTVIEQGWQLNGDGTRTLEVITSGELQAGSAYQLSLVFNKPMRAIEGDNTVDFNSSSQANGMGLAWLLDTGSGESDIAIDTSEGQWLTSGFNHYKTDTYQVTITMPSDFDWSTSQLLSLKVNVVDMVGQQLDTNPATVVDWQNGHWINLEDTAGESTSDLGGVDQSMRLIDDGRQLYAPIDPGPAPEPEPPTENGGGSSGGGSLFWLLGLLAVGLIKRK</sequence>
<evidence type="ECO:0000256" key="8">
    <source>
        <dbReference type="SAM" id="MobiDB-lite"/>
    </source>
</evidence>
<evidence type="ECO:0000313" key="12">
    <source>
        <dbReference type="Proteomes" id="UP000568664"/>
    </source>
</evidence>
<feature type="signal peptide" evidence="9">
    <location>
        <begin position="1"/>
        <end position="19"/>
    </location>
</feature>
<keyword evidence="6" id="KW-0482">Metalloprotease</keyword>
<reference evidence="11 12" key="1">
    <citation type="submission" date="2020-04" db="EMBL/GenBank/DDBJ databases">
        <title>Thalassotalea sp. M1531, isolated from the surface of marine red alga.</title>
        <authorList>
            <person name="Pang L."/>
            <person name="Lu D.-C."/>
        </authorList>
    </citation>
    <scope>NUCLEOTIDE SEQUENCE [LARGE SCALE GENOMIC DNA]</scope>
    <source>
        <strain evidence="11 12">M1531</strain>
    </source>
</reference>
<dbReference type="InterPro" id="IPR000834">
    <property type="entry name" value="Peptidase_M14"/>
</dbReference>
<evidence type="ECO:0000256" key="1">
    <source>
        <dbReference type="ARBA" id="ARBA00001947"/>
    </source>
</evidence>
<dbReference type="PANTHER" id="PTHR11705">
    <property type="entry name" value="PROTEASE FAMILY M14 CARBOXYPEPTIDASE A,B"/>
    <property type="match status" value="1"/>
</dbReference>
<keyword evidence="5" id="KW-0862">Zinc</keyword>
<dbReference type="GO" id="GO:0006508">
    <property type="term" value="P:proteolysis"/>
    <property type="evidence" value="ECO:0007669"/>
    <property type="project" value="UniProtKB-KW"/>
</dbReference>
<dbReference type="GO" id="GO:0008270">
    <property type="term" value="F:zinc ion binding"/>
    <property type="evidence" value="ECO:0007669"/>
    <property type="project" value="InterPro"/>
</dbReference>
<feature type="chain" id="PRO_5031223271" evidence="9">
    <location>
        <begin position="20"/>
        <end position="609"/>
    </location>
</feature>
<keyword evidence="3" id="KW-0645">Protease</keyword>
<comment type="similarity">
    <text evidence="2 7">Belongs to the peptidase M14 family.</text>
</comment>
<feature type="domain" description="Peptidase M14" evidence="10">
    <location>
        <begin position="52"/>
        <end position="375"/>
    </location>
</feature>
<comment type="caution">
    <text evidence="11">The sequence shown here is derived from an EMBL/GenBank/DDBJ whole genome shotgun (WGS) entry which is preliminary data.</text>
</comment>
<dbReference type="Pfam" id="PF00246">
    <property type="entry name" value="Peptidase_M14"/>
    <property type="match status" value="1"/>
</dbReference>
<dbReference type="AlphaFoldDB" id="A0A7Y0Q720"/>
<accession>A0A7Y0Q720</accession>
<dbReference type="Proteomes" id="UP000568664">
    <property type="component" value="Unassembled WGS sequence"/>
</dbReference>
<keyword evidence="12" id="KW-1185">Reference proteome</keyword>
<dbReference type="PROSITE" id="PS52035">
    <property type="entry name" value="PEPTIDASE_M14"/>
    <property type="match status" value="1"/>
</dbReference>
<evidence type="ECO:0000259" key="10">
    <source>
        <dbReference type="PROSITE" id="PS52035"/>
    </source>
</evidence>
<evidence type="ECO:0000256" key="5">
    <source>
        <dbReference type="ARBA" id="ARBA00022833"/>
    </source>
</evidence>
<keyword evidence="11" id="KW-0121">Carboxypeptidase</keyword>
<proteinExistence type="inferred from homology"/>
<keyword evidence="9" id="KW-0732">Signal</keyword>
<dbReference type="EMBL" id="JABBXH010000003">
    <property type="protein sequence ID" value="NMP31731.1"/>
    <property type="molecule type" value="Genomic_DNA"/>
</dbReference>
<feature type="active site" description="Proton donor/acceptor" evidence="7">
    <location>
        <position position="330"/>
    </location>
</feature>
<dbReference type="SMART" id="SM00631">
    <property type="entry name" value="Zn_pept"/>
    <property type="match status" value="1"/>
</dbReference>
<evidence type="ECO:0000256" key="4">
    <source>
        <dbReference type="ARBA" id="ARBA00022801"/>
    </source>
</evidence>
<keyword evidence="4" id="KW-0378">Hydrolase</keyword>
<dbReference type="SUPFAM" id="SSF53187">
    <property type="entry name" value="Zn-dependent exopeptidases"/>
    <property type="match status" value="1"/>
</dbReference>
<dbReference type="GO" id="GO:0005615">
    <property type="term" value="C:extracellular space"/>
    <property type="evidence" value="ECO:0007669"/>
    <property type="project" value="TreeGrafter"/>
</dbReference>